<gene>
    <name evidence="2" type="ORF">V5O48_016356</name>
</gene>
<name>A0ABR3ERZ4_9AGAR</name>
<feature type="region of interest" description="Disordered" evidence="1">
    <location>
        <begin position="21"/>
        <end position="53"/>
    </location>
</feature>
<evidence type="ECO:0000256" key="1">
    <source>
        <dbReference type="SAM" id="MobiDB-lite"/>
    </source>
</evidence>
<evidence type="ECO:0000313" key="3">
    <source>
        <dbReference type="Proteomes" id="UP001465976"/>
    </source>
</evidence>
<dbReference type="EMBL" id="JBAHYK010002172">
    <property type="protein sequence ID" value="KAL0565667.1"/>
    <property type="molecule type" value="Genomic_DNA"/>
</dbReference>
<feature type="compositionally biased region" description="Basic residues" evidence="1">
    <location>
        <begin position="318"/>
        <end position="327"/>
    </location>
</feature>
<protein>
    <submittedName>
        <fullName evidence="2">Uncharacterized protein</fullName>
    </submittedName>
</protein>
<accession>A0ABR3ERZ4</accession>
<reference evidence="2 3" key="1">
    <citation type="submission" date="2024-02" db="EMBL/GenBank/DDBJ databases">
        <title>A draft genome for the cacao thread blight pathogen Marasmius crinis-equi.</title>
        <authorList>
            <person name="Cohen S.P."/>
            <person name="Baruah I.K."/>
            <person name="Amoako-Attah I."/>
            <person name="Bukari Y."/>
            <person name="Meinhardt L.W."/>
            <person name="Bailey B.A."/>
        </authorList>
    </citation>
    <scope>NUCLEOTIDE SEQUENCE [LARGE SCALE GENOMIC DNA]</scope>
    <source>
        <strain evidence="2 3">GH-76</strain>
    </source>
</reference>
<organism evidence="2 3">
    <name type="scientific">Marasmius crinis-equi</name>
    <dbReference type="NCBI Taxonomy" id="585013"/>
    <lineage>
        <taxon>Eukaryota</taxon>
        <taxon>Fungi</taxon>
        <taxon>Dikarya</taxon>
        <taxon>Basidiomycota</taxon>
        <taxon>Agaricomycotina</taxon>
        <taxon>Agaricomycetes</taxon>
        <taxon>Agaricomycetidae</taxon>
        <taxon>Agaricales</taxon>
        <taxon>Marasmiineae</taxon>
        <taxon>Marasmiaceae</taxon>
        <taxon>Marasmius</taxon>
    </lineage>
</organism>
<sequence length="412" mass="45233">MSETPTRPPSASVLRLRAVFAKDSPGPAQASPAIISQTPPPGGNIPPPFPEPIQSVDDIAELNFDQIEASFGGARPPSTAVITAPEQSFTVEDGRELKRFKALSPDSEREYDEFVKNLYKGPADAFSRIMLVQLENRDLLRQSTAENKSKWSISNCPNLAKTLRDMAHIAILSPNIYGYKAKELKNVVIKTMRLIGTEDLPAEQERGRIAECLRTVTKQLTSSRYDIKLALGRSLIDESGKPRSKPVDIGTLVYSLIGESGAPPLAALHFRVAWLRSVWLDLFQKQKQSIDQGAGAADQPQEEANNAETQAASASGLKRGRTAKNKSKKLNQLKEEVDFWGIVDSELRSLREEFNTPELLGRAFKAAYDQDVEAYGKSGTDLETGGDVGEWLKSIHRATADKRISAAGDEDE</sequence>
<feature type="region of interest" description="Disordered" evidence="1">
    <location>
        <begin position="291"/>
        <end position="327"/>
    </location>
</feature>
<feature type="compositionally biased region" description="Low complexity" evidence="1">
    <location>
        <begin position="302"/>
        <end position="315"/>
    </location>
</feature>
<dbReference type="Proteomes" id="UP001465976">
    <property type="component" value="Unassembled WGS sequence"/>
</dbReference>
<keyword evidence="3" id="KW-1185">Reference proteome</keyword>
<comment type="caution">
    <text evidence="2">The sequence shown here is derived from an EMBL/GenBank/DDBJ whole genome shotgun (WGS) entry which is preliminary data.</text>
</comment>
<proteinExistence type="predicted"/>
<feature type="compositionally biased region" description="Pro residues" evidence="1">
    <location>
        <begin position="38"/>
        <end position="51"/>
    </location>
</feature>
<evidence type="ECO:0000313" key="2">
    <source>
        <dbReference type="EMBL" id="KAL0565667.1"/>
    </source>
</evidence>